<name>A0A4P6ZKI5_9LACO</name>
<dbReference type="Proteomes" id="UP000294321">
    <property type="component" value="Chromosome"/>
</dbReference>
<sequence>MADYKKTSEQEVAELKHLMGDLHNITNVDDNIRALEVDDLIQDALQHTHKLVTVDGKVLNNYFFEHGVDHYDLYDVNHHELTKDRIKAMLTDTIDAIEDKVPAK</sequence>
<reference evidence="2" key="1">
    <citation type="submission" date="2018-12" db="EMBL/GenBank/DDBJ databases">
        <title>A new species of lactobacillus.</title>
        <authorList>
            <person name="Jian Y."/>
            <person name="Xin L."/>
            <person name="Hong Z.J."/>
            <person name="Ming L.Z."/>
            <person name="Hong X.Z."/>
        </authorList>
    </citation>
    <scope>NUCLEOTIDE SEQUENCE [LARGE SCALE GENOMIC DNA]</scope>
    <source>
        <strain evidence="2">HSLZ-75</strain>
    </source>
</reference>
<keyword evidence="2" id="KW-1185">Reference proteome</keyword>
<dbReference type="AlphaFoldDB" id="A0A4P6ZKI5"/>
<dbReference type="EMBL" id="CP034726">
    <property type="protein sequence ID" value="QBP18194.1"/>
    <property type="molecule type" value="Genomic_DNA"/>
</dbReference>
<dbReference type="RefSeq" id="WP_133441755.1">
    <property type="nucleotide sequence ID" value="NZ_CP034726.1"/>
</dbReference>
<evidence type="ECO:0000313" key="1">
    <source>
        <dbReference type="EMBL" id="QBP18194.1"/>
    </source>
</evidence>
<proteinExistence type="predicted"/>
<dbReference type="KEGG" id="lji:ELX58_03370"/>
<organism evidence="1 2">
    <name type="scientific">Acetilactobacillus jinshanensis</name>
    <dbReference type="NCBI Taxonomy" id="1720083"/>
    <lineage>
        <taxon>Bacteria</taxon>
        <taxon>Bacillati</taxon>
        <taxon>Bacillota</taxon>
        <taxon>Bacilli</taxon>
        <taxon>Lactobacillales</taxon>
        <taxon>Lactobacillaceae</taxon>
        <taxon>Acetilactobacillus</taxon>
    </lineage>
</organism>
<protein>
    <submittedName>
        <fullName evidence="1">Uncharacterized protein</fullName>
    </submittedName>
</protein>
<evidence type="ECO:0000313" key="2">
    <source>
        <dbReference type="Proteomes" id="UP000294321"/>
    </source>
</evidence>
<accession>A0A4P6ZKI5</accession>
<gene>
    <name evidence="1" type="ORF">ELX58_03370</name>
</gene>